<accession>A0ABW3DM58</accession>
<dbReference type="Pfam" id="PF00877">
    <property type="entry name" value="NLPC_P60"/>
    <property type="match status" value="1"/>
</dbReference>
<evidence type="ECO:0000256" key="4">
    <source>
        <dbReference type="ARBA" id="ARBA00022807"/>
    </source>
</evidence>
<dbReference type="Proteomes" id="UP001597024">
    <property type="component" value="Unassembled WGS sequence"/>
</dbReference>
<sequence>GAAVRSFGAAAARGAVATVQMVANLSQMVGQYILTGLQATGAAVKTAAFTVAQKAAAVSSRVLAVAIRLVNAAMRANPIGVVITLLIAIGAALVLAYKKSATFRAIVDGALRGVAAAGKWMWNSVLKPVFDFLVKTITQTVPNAFKSGVAAIGKFWDKVQDVAKKPVSFVVNTIYNNGIRRVWNWVADKVGLGQLPEIKGFARGGILPGYSRRDDQLIMARSGEGILVPEAVRSLGEGFVHRANALKGRAAQLLGIAGDPGALGIPGFEQGGIVGWVSGFIKKGKDFFLQGLQKAARVALNPMIDLADRTIGQTGFGKLAVGVVRNTVEGVLKRFLPLENEVGGPGRRAVQFARTQLGVPYVWGGTAWGSGLDCSGLTQGAWQRAVGHGGMPRTTYTQRPWLTRISSPVPGAIGQPHPGHTYLYAGNGRIIEAPYTGARVREVPMRPTPFWGMPPKSWVGYDSGGVLPPGVTPVYNGTRRPEYVFTQRQMASMGGTIVIEKLELRFADDRNMYEKGREFAEGLREYKKRGGKLP</sequence>
<keyword evidence="5" id="KW-1133">Transmembrane helix</keyword>
<evidence type="ECO:0000256" key="5">
    <source>
        <dbReference type="SAM" id="Phobius"/>
    </source>
</evidence>
<feature type="domain" description="NlpC/P60" evidence="6">
    <location>
        <begin position="343"/>
        <end position="462"/>
    </location>
</feature>
<reference evidence="8" key="1">
    <citation type="journal article" date="2019" name="Int. J. Syst. Evol. Microbiol.">
        <title>The Global Catalogue of Microorganisms (GCM) 10K type strain sequencing project: providing services to taxonomists for standard genome sequencing and annotation.</title>
        <authorList>
            <consortium name="The Broad Institute Genomics Platform"/>
            <consortium name="The Broad Institute Genome Sequencing Center for Infectious Disease"/>
            <person name="Wu L."/>
            <person name="Ma J."/>
        </authorList>
    </citation>
    <scope>NUCLEOTIDE SEQUENCE [LARGE SCALE GENOMIC DNA]</scope>
    <source>
        <strain evidence="8">CCUG 62974</strain>
    </source>
</reference>
<dbReference type="PANTHER" id="PTHR47359:SF3">
    <property type="entry name" value="NLP_P60 DOMAIN-CONTAINING PROTEIN-RELATED"/>
    <property type="match status" value="1"/>
</dbReference>
<dbReference type="PANTHER" id="PTHR47359">
    <property type="entry name" value="PEPTIDOGLYCAN DL-ENDOPEPTIDASE CWLO"/>
    <property type="match status" value="1"/>
</dbReference>
<evidence type="ECO:0000256" key="2">
    <source>
        <dbReference type="ARBA" id="ARBA00022670"/>
    </source>
</evidence>
<dbReference type="InterPro" id="IPR051794">
    <property type="entry name" value="PG_Endopeptidase_C40"/>
</dbReference>
<keyword evidence="3" id="KW-0378">Hydrolase</keyword>
<dbReference type="Gene3D" id="3.90.1720.10">
    <property type="entry name" value="endopeptidase domain like (from Nostoc punctiforme)"/>
    <property type="match status" value="1"/>
</dbReference>
<dbReference type="InterPro" id="IPR038765">
    <property type="entry name" value="Papain-like_cys_pep_sf"/>
</dbReference>
<keyword evidence="2" id="KW-0645">Protease</keyword>
<dbReference type="SUPFAM" id="SSF54001">
    <property type="entry name" value="Cysteine proteinases"/>
    <property type="match status" value="1"/>
</dbReference>
<feature type="non-terminal residue" evidence="7">
    <location>
        <position position="1"/>
    </location>
</feature>
<feature type="transmembrane region" description="Helical" evidence="5">
    <location>
        <begin position="79"/>
        <end position="97"/>
    </location>
</feature>
<comment type="caution">
    <text evidence="7">The sequence shown here is derived from an EMBL/GenBank/DDBJ whole genome shotgun (WGS) entry which is preliminary data.</text>
</comment>
<keyword evidence="4" id="KW-0788">Thiol protease</keyword>
<protein>
    <submittedName>
        <fullName evidence="7">NlpC/P60 family protein</fullName>
    </submittedName>
</protein>
<comment type="similarity">
    <text evidence="1">Belongs to the peptidase C40 family.</text>
</comment>
<dbReference type="EMBL" id="JBHTHX010000066">
    <property type="protein sequence ID" value="MFD0883717.1"/>
    <property type="molecule type" value="Genomic_DNA"/>
</dbReference>
<keyword evidence="5" id="KW-0472">Membrane</keyword>
<organism evidence="7 8">
    <name type="scientific">Streptosporangium algeriense</name>
    <dbReference type="NCBI Taxonomy" id="1682748"/>
    <lineage>
        <taxon>Bacteria</taxon>
        <taxon>Bacillati</taxon>
        <taxon>Actinomycetota</taxon>
        <taxon>Actinomycetes</taxon>
        <taxon>Streptosporangiales</taxon>
        <taxon>Streptosporangiaceae</taxon>
        <taxon>Streptosporangium</taxon>
    </lineage>
</organism>
<keyword evidence="5" id="KW-0812">Transmembrane</keyword>
<keyword evidence="8" id="KW-1185">Reference proteome</keyword>
<evidence type="ECO:0000313" key="7">
    <source>
        <dbReference type="EMBL" id="MFD0883717.1"/>
    </source>
</evidence>
<dbReference type="PROSITE" id="PS51935">
    <property type="entry name" value="NLPC_P60"/>
    <property type="match status" value="1"/>
</dbReference>
<evidence type="ECO:0000313" key="8">
    <source>
        <dbReference type="Proteomes" id="UP001597024"/>
    </source>
</evidence>
<name>A0ABW3DM58_9ACTN</name>
<gene>
    <name evidence="7" type="ORF">ACFQ08_03995</name>
</gene>
<dbReference type="InterPro" id="IPR000064">
    <property type="entry name" value="NLP_P60_dom"/>
</dbReference>
<evidence type="ECO:0000256" key="3">
    <source>
        <dbReference type="ARBA" id="ARBA00022801"/>
    </source>
</evidence>
<evidence type="ECO:0000256" key="1">
    <source>
        <dbReference type="ARBA" id="ARBA00007074"/>
    </source>
</evidence>
<proteinExistence type="inferred from homology"/>
<evidence type="ECO:0000259" key="6">
    <source>
        <dbReference type="PROSITE" id="PS51935"/>
    </source>
</evidence>